<dbReference type="RefSeq" id="XP_042920280.1">
    <property type="nucleotide sequence ID" value="XM_043066883.1"/>
</dbReference>
<feature type="region of interest" description="Disordered" evidence="1">
    <location>
        <begin position="225"/>
        <end position="244"/>
    </location>
</feature>
<reference evidence="2 3" key="1">
    <citation type="journal article" date="2007" name="Science">
        <title>The Chlamydomonas genome reveals the evolution of key animal and plant functions.</title>
        <authorList>
            <person name="Merchant S.S."/>
            <person name="Prochnik S.E."/>
            <person name="Vallon O."/>
            <person name="Harris E.H."/>
            <person name="Karpowicz S.J."/>
            <person name="Witman G.B."/>
            <person name="Terry A."/>
            <person name="Salamov A."/>
            <person name="Fritz-Laylin L.K."/>
            <person name="Marechal-Drouard L."/>
            <person name="Marshall W.F."/>
            <person name="Qu L.H."/>
            <person name="Nelson D.R."/>
            <person name="Sanderfoot A.A."/>
            <person name="Spalding M.H."/>
            <person name="Kapitonov V.V."/>
            <person name="Ren Q."/>
            <person name="Ferris P."/>
            <person name="Lindquist E."/>
            <person name="Shapiro H."/>
            <person name="Lucas S.M."/>
            <person name="Grimwood J."/>
            <person name="Schmutz J."/>
            <person name="Cardol P."/>
            <person name="Cerutti H."/>
            <person name="Chanfreau G."/>
            <person name="Chen C.L."/>
            <person name="Cognat V."/>
            <person name="Croft M.T."/>
            <person name="Dent R."/>
            <person name="Dutcher S."/>
            <person name="Fernandez E."/>
            <person name="Fukuzawa H."/>
            <person name="Gonzalez-Ballester D."/>
            <person name="Gonzalez-Halphen D."/>
            <person name="Hallmann A."/>
            <person name="Hanikenne M."/>
            <person name="Hippler M."/>
            <person name="Inwood W."/>
            <person name="Jabbari K."/>
            <person name="Kalanon M."/>
            <person name="Kuras R."/>
            <person name="Lefebvre P.A."/>
            <person name="Lemaire S.D."/>
            <person name="Lobanov A.V."/>
            <person name="Lohr M."/>
            <person name="Manuell A."/>
            <person name="Meier I."/>
            <person name="Mets L."/>
            <person name="Mittag M."/>
            <person name="Mittelmeier T."/>
            <person name="Moroney J.V."/>
            <person name="Moseley J."/>
            <person name="Napoli C."/>
            <person name="Nedelcu A.M."/>
            <person name="Niyogi K."/>
            <person name="Novoselov S.V."/>
            <person name="Paulsen I.T."/>
            <person name="Pazour G."/>
            <person name="Purton S."/>
            <person name="Ral J.P."/>
            <person name="Riano-Pachon D.M."/>
            <person name="Riekhof W."/>
            <person name="Rymarquis L."/>
            <person name="Schroda M."/>
            <person name="Stern D."/>
            <person name="Umen J."/>
            <person name="Willows R."/>
            <person name="Wilson N."/>
            <person name="Zimmer S.L."/>
            <person name="Allmer J."/>
            <person name="Balk J."/>
            <person name="Bisova K."/>
            <person name="Chen C.J."/>
            <person name="Elias M."/>
            <person name="Gendler K."/>
            <person name="Hauser C."/>
            <person name="Lamb M.R."/>
            <person name="Ledford H."/>
            <person name="Long J.C."/>
            <person name="Minagawa J."/>
            <person name="Page M.D."/>
            <person name="Pan J."/>
            <person name="Pootakham W."/>
            <person name="Roje S."/>
            <person name="Rose A."/>
            <person name="Stahlberg E."/>
            <person name="Terauchi A.M."/>
            <person name="Yang P."/>
            <person name="Ball S."/>
            <person name="Bowler C."/>
            <person name="Dieckmann C.L."/>
            <person name="Gladyshev V.N."/>
            <person name="Green P."/>
            <person name="Jorgensen R."/>
            <person name="Mayfield S."/>
            <person name="Mueller-Roeber B."/>
            <person name="Rajamani S."/>
            <person name="Sayre R.T."/>
            <person name="Brokstein P."/>
            <person name="Dubchak I."/>
            <person name="Goodstein D."/>
            <person name="Hornick L."/>
            <person name="Huang Y.W."/>
            <person name="Jhaveri J."/>
            <person name="Luo Y."/>
            <person name="Martinez D."/>
            <person name="Ngau W.C."/>
            <person name="Otillar B."/>
            <person name="Poliakov A."/>
            <person name="Porter A."/>
            <person name="Szajkowski L."/>
            <person name="Werner G."/>
            <person name="Zhou K."/>
            <person name="Grigoriev I.V."/>
            <person name="Rokhsar D.S."/>
            <person name="Grossman A.R."/>
        </authorList>
    </citation>
    <scope>NUCLEOTIDE SEQUENCE [LARGE SCALE GENOMIC DNA]</scope>
    <source>
        <strain evidence="3">CC-503</strain>
    </source>
</reference>
<feature type="region of interest" description="Disordered" evidence="1">
    <location>
        <begin position="180"/>
        <end position="199"/>
    </location>
</feature>
<dbReference type="EMBL" id="CM008971">
    <property type="protein sequence ID" value="PNW77654.1"/>
    <property type="molecule type" value="Genomic_DNA"/>
</dbReference>
<dbReference type="InParanoid" id="A0A2K3DAU7"/>
<evidence type="ECO:0000313" key="3">
    <source>
        <dbReference type="Proteomes" id="UP000006906"/>
    </source>
</evidence>
<feature type="region of interest" description="Disordered" evidence="1">
    <location>
        <begin position="720"/>
        <end position="756"/>
    </location>
</feature>
<feature type="compositionally biased region" description="Pro residues" evidence="1">
    <location>
        <begin position="292"/>
        <end position="305"/>
    </location>
</feature>
<dbReference type="AlphaFoldDB" id="A0A2K3DAU7"/>
<proteinExistence type="predicted"/>
<evidence type="ECO:0000313" key="2">
    <source>
        <dbReference type="EMBL" id="PNW77654.1"/>
    </source>
</evidence>
<dbReference type="OrthoDB" id="552543at2759"/>
<feature type="compositionally biased region" description="Pro residues" evidence="1">
    <location>
        <begin position="320"/>
        <end position="332"/>
    </location>
</feature>
<feature type="compositionally biased region" description="Low complexity" evidence="1">
    <location>
        <begin position="740"/>
        <end position="754"/>
    </location>
</feature>
<dbReference type="GeneID" id="5724018"/>
<feature type="region of interest" description="Disordered" evidence="1">
    <location>
        <begin position="501"/>
        <end position="562"/>
    </location>
</feature>
<feature type="region of interest" description="Disordered" evidence="1">
    <location>
        <begin position="292"/>
        <end position="344"/>
    </location>
</feature>
<name>A0A2K3DAU7_CHLRE</name>
<keyword evidence="3" id="KW-1185">Reference proteome</keyword>
<evidence type="ECO:0000256" key="1">
    <source>
        <dbReference type="SAM" id="MobiDB-lite"/>
    </source>
</evidence>
<organism evidence="2 3">
    <name type="scientific">Chlamydomonas reinhardtii</name>
    <name type="common">Chlamydomonas smithii</name>
    <dbReference type="NCBI Taxonomy" id="3055"/>
    <lineage>
        <taxon>Eukaryota</taxon>
        <taxon>Viridiplantae</taxon>
        <taxon>Chlorophyta</taxon>
        <taxon>core chlorophytes</taxon>
        <taxon>Chlorophyceae</taxon>
        <taxon>CS clade</taxon>
        <taxon>Chlamydomonadales</taxon>
        <taxon>Chlamydomonadaceae</taxon>
        <taxon>Chlamydomonas</taxon>
    </lineage>
</organism>
<feature type="compositionally biased region" description="Polar residues" evidence="1">
    <location>
        <begin position="425"/>
        <end position="434"/>
    </location>
</feature>
<sequence length="1023" mass="104160">MDALDLALEPRVLKRTNNSGSGSGKAARRSMGFWNSFNNWYRTFWEESGRRPGVHEVKRWYEDCADACWGTSKPSWEETRTHSKCLRSLEQVRSYFKAYRAAKKDGVEGNCRSEATRSCGGHSQQPSLRARSMSAISAQDDDPPFVMRAPKVRRPSDSETAGGSFFGFATATGACFPTASETTTTTTNSPASKYSSRTQELGGAGAGVRAVRSSSFTGHSMSLASGLGGSHARTVSTGGGSSGTSVRAAVRMVFGEDSEGRALPILLQRAPGESLPIPVSANNAAAWMLPPPAPPPSRMPSPTPTSAPDGCGLGAGKALPPLPPLPSLPPPGSSSGPCSGGPGFLGAASAPPALHQMSPYFYGQPPTAVGAGLISPVNQLEPHTSWPPSHPPSSDRPPLPPSHPGYPHYASLHNSPYYPPPPPATVNTATSSVPGSVASGTGLRPCTSAPTMLPSIPFPSAQSLPPLPRTADMQAAQQRSAESVAAAAAAAVAVASASQAGSANQQHQAHPPSLAPGATSADAAGPQTTTSMPPPGSGVSAPSPSQPGQQHQTIPGGPGGSTYAYPYQPGYGPIDPYASYPGYYDPYYSYPYWGYPPPYGYPGPMSRYPSPTGPSGAACAGSQPDRDEGGCAAGLGSAPATTGVPGHPHYGRYPMMPPVLGPHGRPPPGPGLVSPVGPALHGMPPLPPASAGAAPMQCHKPLAASAAACGAVQPPVKRAASSGKVLPPQAHSTAAVPTISQSQPQPPTLKQQQLPVPPADDFASMVESFFLDGGDVDVADLDLQLDEADEAVIYGNLQAGSDTAAAAAVTATDAGVTTKVGAASAQPGPTIQQIKAEPGMETALPALAPSAAASGDTAQPLVKAEPKALSHTLAHGPGCEDVDATVTLRVPFPGSAKASSIADSSFPFGCLESAGLTPLAGKAVPRVRAPPPAAAQLLQAGVHIPPGSASALTAVMAMDEGTPLADLRSLAAELPSRGTSLQGFEMLDMPDLGDAGSLGDEMRDLDCSFFLTSPALGARRTVC</sequence>
<protein>
    <submittedName>
        <fullName evidence="2">Uncharacterized protein</fullName>
    </submittedName>
</protein>
<feature type="compositionally biased region" description="Low complexity" evidence="1">
    <location>
        <begin position="537"/>
        <end position="550"/>
    </location>
</feature>
<feature type="compositionally biased region" description="Pro residues" evidence="1">
    <location>
        <begin position="388"/>
        <end position="404"/>
    </location>
</feature>
<dbReference type="Proteomes" id="UP000006906">
    <property type="component" value="Chromosome 10"/>
</dbReference>
<dbReference type="KEGG" id="cre:CHLRE_10g445800v5"/>
<dbReference type="ExpressionAtlas" id="A0A2K3DAU7">
    <property type="expression patterns" value="baseline and differential"/>
</dbReference>
<dbReference type="Gramene" id="PNW77654">
    <property type="protein sequence ID" value="PNW77654"/>
    <property type="gene ID" value="CHLRE_10g445800v5"/>
</dbReference>
<feature type="compositionally biased region" description="Polar residues" evidence="1">
    <location>
        <begin position="188"/>
        <end position="199"/>
    </location>
</feature>
<accession>A0A2K3DAU7</accession>
<feature type="region of interest" description="Disordered" evidence="1">
    <location>
        <begin position="379"/>
        <end position="478"/>
    </location>
</feature>
<gene>
    <name evidence="2" type="ORF">CHLRE_10g445800v5</name>
</gene>